<evidence type="ECO:0000256" key="4">
    <source>
        <dbReference type="ARBA" id="ARBA00022475"/>
    </source>
</evidence>
<dbReference type="PROSITE" id="PS50109">
    <property type="entry name" value="HIS_KIN"/>
    <property type="match status" value="1"/>
</dbReference>
<dbReference type="OrthoDB" id="9780487at2"/>
<dbReference type="SMART" id="SM00387">
    <property type="entry name" value="HATPase_c"/>
    <property type="match status" value="1"/>
</dbReference>
<evidence type="ECO:0000256" key="9">
    <source>
        <dbReference type="ARBA" id="ARBA00023012"/>
    </source>
</evidence>
<dbReference type="STRING" id="525919.Apre_1092"/>
<dbReference type="HOGENOM" id="CLU_000445_13_0_9"/>
<reference evidence="14 15" key="1">
    <citation type="journal article" date="2009" name="Stand. Genomic Sci.">
        <title>Complete genome sequence of Anaerococcus prevotii type strain (PC1).</title>
        <authorList>
            <person name="Labutti K."/>
            <person name="Pukall R."/>
            <person name="Steenblock K."/>
            <person name="Glavina Del Rio T."/>
            <person name="Tice H."/>
            <person name="Copeland A."/>
            <person name="Cheng J.F."/>
            <person name="Lucas S."/>
            <person name="Chen F."/>
            <person name="Nolan M."/>
            <person name="Bruce D."/>
            <person name="Goodwin L."/>
            <person name="Pitluck S."/>
            <person name="Ivanova N."/>
            <person name="Mavromatis K."/>
            <person name="Ovchinnikova G."/>
            <person name="Pati A."/>
            <person name="Chen A."/>
            <person name="Palaniappan K."/>
            <person name="Land M."/>
            <person name="Hauser L."/>
            <person name="Chang Y.J."/>
            <person name="Jeffries C.D."/>
            <person name="Chain P."/>
            <person name="Saunders E."/>
            <person name="Brettin T."/>
            <person name="Detter J.C."/>
            <person name="Han C."/>
            <person name="Goker M."/>
            <person name="Bristow J."/>
            <person name="Eisen J.A."/>
            <person name="Markowitz V."/>
            <person name="Hugenholtz P."/>
            <person name="Kyrpides N.C."/>
            <person name="Klenk H.P."/>
            <person name="Lapidus A."/>
        </authorList>
    </citation>
    <scope>NUCLEOTIDE SEQUENCE [LARGE SCALE GENOMIC DNA]</scope>
    <source>
        <strain evidence="15">ATCC 9321 / DSM 20548 / JCM 6508 / NCTC 11806 / PC1</strain>
    </source>
</reference>
<dbReference type="InterPro" id="IPR050351">
    <property type="entry name" value="BphY/WalK/GraS-like"/>
</dbReference>
<keyword evidence="4" id="KW-1003">Cell membrane</keyword>
<dbReference type="EMBL" id="CP001708">
    <property type="protein sequence ID" value="ACV29119.1"/>
    <property type="molecule type" value="Genomic_DNA"/>
</dbReference>
<dbReference type="InterPro" id="IPR036890">
    <property type="entry name" value="HATPase_C_sf"/>
</dbReference>
<evidence type="ECO:0000313" key="15">
    <source>
        <dbReference type="Proteomes" id="UP000002294"/>
    </source>
</evidence>
<dbReference type="PANTHER" id="PTHR45453:SF2">
    <property type="entry name" value="HISTIDINE KINASE"/>
    <property type="match status" value="1"/>
</dbReference>
<evidence type="ECO:0000313" key="14">
    <source>
        <dbReference type="EMBL" id="ACV29119.1"/>
    </source>
</evidence>
<evidence type="ECO:0000259" key="13">
    <source>
        <dbReference type="PROSITE" id="PS50109"/>
    </source>
</evidence>
<dbReference type="RefSeq" id="WP_015778022.1">
    <property type="nucleotide sequence ID" value="NC_013171.1"/>
</dbReference>
<dbReference type="InterPro" id="IPR004358">
    <property type="entry name" value="Sig_transdc_His_kin-like_C"/>
</dbReference>
<keyword evidence="10 12" id="KW-0472">Membrane</keyword>
<keyword evidence="8 12" id="KW-1133">Transmembrane helix</keyword>
<keyword evidence="7 14" id="KW-0418">Kinase</keyword>
<comment type="catalytic activity">
    <reaction evidence="1">
        <text>ATP + protein L-histidine = ADP + protein N-phospho-L-histidine.</text>
        <dbReference type="EC" id="2.7.13.3"/>
    </reaction>
</comment>
<proteinExistence type="predicted"/>
<feature type="transmembrane region" description="Helical" evidence="12">
    <location>
        <begin position="38"/>
        <end position="56"/>
    </location>
</feature>
<feature type="transmembrane region" description="Helical" evidence="12">
    <location>
        <begin position="12"/>
        <end position="32"/>
    </location>
</feature>
<dbReference type="InterPro" id="IPR005467">
    <property type="entry name" value="His_kinase_dom"/>
</dbReference>
<dbReference type="eggNOG" id="COG2205">
    <property type="taxonomic scope" value="Bacteria"/>
</dbReference>
<gene>
    <name evidence="14" type="ordered locus">Apre_1092</name>
</gene>
<dbReference type="InterPro" id="IPR003594">
    <property type="entry name" value="HATPase_dom"/>
</dbReference>
<accession>C7RI08</accession>
<evidence type="ECO:0000256" key="12">
    <source>
        <dbReference type="SAM" id="Phobius"/>
    </source>
</evidence>
<dbReference type="AlphaFoldDB" id="C7RI08"/>
<evidence type="ECO:0000256" key="8">
    <source>
        <dbReference type="ARBA" id="ARBA00022989"/>
    </source>
</evidence>
<name>C7RI08_ANAPD</name>
<dbReference type="EC" id="2.7.13.3" evidence="3"/>
<dbReference type="GO" id="GO:0000155">
    <property type="term" value="F:phosphorelay sensor kinase activity"/>
    <property type="evidence" value="ECO:0007669"/>
    <property type="project" value="TreeGrafter"/>
</dbReference>
<dbReference type="GO" id="GO:0004721">
    <property type="term" value="F:phosphoprotein phosphatase activity"/>
    <property type="evidence" value="ECO:0007669"/>
    <property type="project" value="TreeGrafter"/>
</dbReference>
<sequence length="303" mass="35624">MSKLKDFLKSQNHIIGLFFLFALSFFAIFILSEFPLDKFLLGFEILGFFFIIYLSIQYSKFRKEESFKEKYENLLDENKRLRSAYIKEKKDLEEYFLLWTHQIKTPITVANLILNKKSDPDTKKLKEEMFYIEEYTNMAINYIKLTDRATDMDIEKVDLDRLIKTLLKKYSLIFINKKISLDYRDTEVEVLTDSKLLSIMIEQIISNALKYTEDGKIRIFFDKEKSTLSIMDTGIGIRDEDLVKIFDRGYSGFNGRVNHKSSGLGLFLVREISKILKLRVEVKSKLGQGSEFFIIFPANLTKL</sequence>
<comment type="subcellular location">
    <subcellularLocation>
        <location evidence="2">Cell membrane</location>
        <topology evidence="2">Multi-pass membrane protein</topology>
    </subcellularLocation>
</comment>
<dbReference type="GO" id="GO:0005886">
    <property type="term" value="C:plasma membrane"/>
    <property type="evidence" value="ECO:0007669"/>
    <property type="project" value="UniProtKB-SubCell"/>
</dbReference>
<evidence type="ECO:0000256" key="2">
    <source>
        <dbReference type="ARBA" id="ARBA00004651"/>
    </source>
</evidence>
<feature type="domain" description="Histidine kinase" evidence="13">
    <location>
        <begin position="98"/>
        <end position="300"/>
    </location>
</feature>
<dbReference type="Pfam" id="PF02518">
    <property type="entry name" value="HATPase_c"/>
    <property type="match status" value="1"/>
</dbReference>
<keyword evidence="5" id="KW-0808">Transferase</keyword>
<evidence type="ECO:0000256" key="11">
    <source>
        <dbReference type="SAM" id="Coils"/>
    </source>
</evidence>
<feature type="coiled-coil region" evidence="11">
    <location>
        <begin position="64"/>
        <end position="91"/>
    </location>
</feature>
<dbReference type="PANTHER" id="PTHR45453">
    <property type="entry name" value="PHOSPHATE REGULON SENSOR PROTEIN PHOR"/>
    <property type="match status" value="1"/>
</dbReference>
<organism evidence="14 15">
    <name type="scientific">Anaerococcus prevotii (strain ATCC 9321 / DSM 20548 / JCM 6508 / NCTC 11806 / PC1)</name>
    <name type="common">Peptostreptococcus prevotii</name>
    <name type="synonym">Peptococcus prevotii</name>
    <dbReference type="NCBI Taxonomy" id="525919"/>
    <lineage>
        <taxon>Bacteria</taxon>
        <taxon>Bacillati</taxon>
        <taxon>Bacillota</taxon>
        <taxon>Tissierellia</taxon>
        <taxon>Tissierellales</taxon>
        <taxon>Peptoniphilaceae</taxon>
        <taxon>Anaerococcus</taxon>
    </lineage>
</organism>
<keyword evidence="6 12" id="KW-0812">Transmembrane</keyword>
<evidence type="ECO:0000256" key="7">
    <source>
        <dbReference type="ARBA" id="ARBA00022777"/>
    </source>
</evidence>
<keyword evidence="11" id="KW-0175">Coiled coil</keyword>
<dbReference type="Gene3D" id="3.30.565.10">
    <property type="entry name" value="Histidine kinase-like ATPase, C-terminal domain"/>
    <property type="match status" value="1"/>
</dbReference>
<evidence type="ECO:0000256" key="5">
    <source>
        <dbReference type="ARBA" id="ARBA00022679"/>
    </source>
</evidence>
<keyword evidence="15" id="KW-1185">Reference proteome</keyword>
<dbReference type="Proteomes" id="UP000002294">
    <property type="component" value="Chromosome"/>
</dbReference>
<protein>
    <recommendedName>
        <fullName evidence="3">histidine kinase</fullName>
        <ecNumber evidence="3">2.7.13.3</ecNumber>
    </recommendedName>
</protein>
<dbReference type="SUPFAM" id="SSF55874">
    <property type="entry name" value="ATPase domain of HSP90 chaperone/DNA topoisomerase II/histidine kinase"/>
    <property type="match status" value="1"/>
</dbReference>
<evidence type="ECO:0000256" key="1">
    <source>
        <dbReference type="ARBA" id="ARBA00000085"/>
    </source>
</evidence>
<dbReference type="GO" id="GO:0016036">
    <property type="term" value="P:cellular response to phosphate starvation"/>
    <property type="evidence" value="ECO:0007669"/>
    <property type="project" value="TreeGrafter"/>
</dbReference>
<keyword evidence="9" id="KW-0902">Two-component regulatory system</keyword>
<evidence type="ECO:0000256" key="6">
    <source>
        <dbReference type="ARBA" id="ARBA00022692"/>
    </source>
</evidence>
<evidence type="ECO:0000256" key="3">
    <source>
        <dbReference type="ARBA" id="ARBA00012438"/>
    </source>
</evidence>
<evidence type="ECO:0000256" key="10">
    <source>
        <dbReference type="ARBA" id="ARBA00023136"/>
    </source>
</evidence>
<dbReference type="KEGG" id="apr:Apre_1092"/>
<dbReference type="PRINTS" id="PR00344">
    <property type="entry name" value="BCTRLSENSOR"/>
</dbReference>